<proteinExistence type="predicted"/>
<accession>A0ABV0TIR6</accession>
<keyword evidence="2" id="KW-1185">Reference proteome</keyword>
<gene>
    <name evidence="1" type="ORF">ILYODFUR_010467</name>
</gene>
<evidence type="ECO:0008006" key="3">
    <source>
        <dbReference type="Google" id="ProtNLM"/>
    </source>
</evidence>
<reference evidence="1 2" key="1">
    <citation type="submission" date="2021-06" db="EMBL/GenBank/DDBJ databases">
        <authorList>
            <person name="Palmer J.M."/>
        </authorList>
    </citation>
    <scope>NUCLEOTIDE SEQUENCE [LARGE SCALE GENOMIC DNA]</scope>
    <source>
        <strain evidence="2">if_2019</strain>
        <tissue evidence="1">Muscle</tissue>
    </source>
</reference>
<evidence type="ECO:0000313" key="1">
    <source>
        <dbReference type="EMBL" id="MEQ2232361.1"/>
    </source>
</evidence>
<protein>
    <recommendedName>
        <fullName evidence="3">Secreted protein</fullName>
    </recommendedName>
</protein>
<comment type="caution">
    <text evidence="1">The sequence shown here is derived from an EMBL/GenBank/DDBJ whole genome shotgun (WGS) entry which is preliminary data.</text>
</comment>
<sequence>MEYYLCDFTLPSLSLLPLLIHSSLSLALTARVALQPVLLSLCLTGRTGNGLDLCDVKATQATAATNKHKGLTAGQPPERGVCLCLCKYLLTVHDRVERSV</sequence>
<name>A0ABV0TIR6_9TELE</name>
<evidence type="ECO:0000313" key="2">
    <source>
        <dbReference type="Proteomes" id="UP001482620"/>
    </source>
</evidence>
<organism evidence="1 2">
    <name type="scientific">Ilyodon furcidens</name>
    <name type="common">goldbreast splitfin</name>
    <dbReference type="NCBI Taxonomy" id="33524"/>
    <lineage>
        <taxon>Eukaryota</taxon>
        <taxon>Metazoa</taxon>
        <taxon>Chordata</taxon>
        <taxon>Craniata</taxon>
        <taxon>Vertebrata</taxon>
        <taxon>Euteleostomi</taxon>
        <taxon>Actinopterygii</taxon>
        <taxon>Neopterygii</taxon>
        <taxon>Teleostei</taxon>
        <taxon>Neoteleostei</taxon>
        <taxon>Acanthomorphata</taxon>
        <taxon>Ovalentaria</taxon>
        <taxon>Atherinomorphae</taxon>
        <taxon>Cyprinodontiformes</taxon>
        <taxon>Goodeidae</taxon>
        <taxon>Ilyodon</taxon>
    </lineage>
</organism>
<dbReference type="Proteomes" id="UP001482620">
    <property type="component" value="Unassembled WGS sequence"/>
</dbReference>
<dbReference type="EMBL" id="JAHRIQ010035516">
    <property type="protein sequence ID" value="MEQ2232361.1"/>
    <property type="molecule type" value="Genomic_DNA"/>
</dbReference>